<sequence length="74" mass="8118">VKNWILPSGAHTGCVKLGVYDTGGAPGEHTRVQELQASGLNITGGWDPSTDERTKYTRYWHKPSTVFTTEGNQN</sequence>
<proteinExistence type="predicted"/>
<dbReference type="EMBL" id="BARV01006106">
    <property type="protein sequence ID" value="GAI08093.1"/>
    <property type="molecule type" value="Genomic_DNA"/>
</dbReference>
<name>X1KN28_9ZZZZ</name>
<dbReference type="AlphaFoldDB" id="X1KN28"/>
<evidence type="ECO:0000313" key="1">
    <source>
        <dbReference type="EMBL" id="GAI08093.1"/>
    </source>
</evidence>
<feature type="non-terminal residue" evidence="1">
    <location>
        <position position="1"/>
    </location>
</feature>
<organism evidence="1">
    <name type="scientific">marine sediment metagenome</name>
    <dbReference type="NCBI Taxonomy" id="412755"/>
    <lineage>
        <taxon>unclassified sequences</taxon>
        <taxon>metagenomes</taxon>
        <taxon>ecological metagenomes</taxon>
    </lineage>
</organism>
<gene>
    <name evidence="1" type="ORF">S06H3_12480</name>
</gene>
<accession>X1KN28</accession>
<reference evidence="1" key="1">
    <citation type="journal article" date="2014" name="Front. Microbiol.">
        <title>High frequency of phylogenetically diverse reductive dehalogenase-homologous genes in deep subseafloor sedimentary metagenomes.</title>
        <authorList>
            <person name="Kawai M."/>
            <person name="Futagami T."/>
            <person name="Toyoda A."/>
            <person name="Takaki Y."/>
            <person name="Nishi S."/>
            <person name="Hori S."/>
            <person name="Arai W."/>
            <person name="Tsubouchi T."/>
            <person name="Morono Y."/>
            <person name="Uchiyama I."/>
            <person name="Ito T."/>
            <person name="Fujiyama A."/>
            <person name="Inagaki F."/>
            <person name="Takami H."/>
        </authorList>
    </citation>
    <scope>NUCLEOTIDE SEQUENCE</scope>
    <source>
        <strain evidence="1">Expedition CK06-06</strain>
    </source>
</reference>
<comment type="caution">
    <text evidence="1">The sequence shown here is derived from an EMBL/GenBank/DDBJ whole genome shotgun (WGS) entry which is preliminary data.</text>
</comment>
<protein>
    <submittedName>
        <fullName evidence="1">Uncharacterized protein</fullName>
    </submittedName>
</protein>